<organism evidence="2 3">
    <name type="scientific">Shewanella denitrificans (strain OS217 / ATCC BAA-1090 / DSM 15013)</name>
    <dbReference type="NCBI Taxonomy" id="318161"/>
    <lineage>
        <taxon>Bacteria</taxon>
        <taxon>Pseudomonadati</taxon>
        <taxon>Pseudomonadota</taxon>
        <taxon>Gammaproteobacteria</taxon>
        <taxon>Alteromonadales</taxon>
        <taxon>Shewanellaceae</taxon>
        <taxon>Shewanella</taxon>
    </lineage>
</organism>
<dbReference type="STRING" id="318161.Sden_0282"/>
<keyword evidence="1" id="KW-0732">Signal</keyword>
<feature type="chain" id="PRO_5004181702" description="Lipoprotein" evidence="1">
    <location>
        <begin position="30"/>
        <end position="118"/>
    </location>
</feature>
<reference evidence="2 3" key="1">
    <citation type="submission" date="2006-03" db="EMBL/GenBank/DDBJ databases">
        <title>Complete sequence of Shewanella denitrificans OS217.</title>
        <authorList>
            <consortium name="US DOE Joint Genome Institute"/>
            <person name="Copeland A."/>
            <person name="Lucas S."/>
            <person name="Lapidus A."/>
            <person name="Barry K."/>
            <person name="Detter J.C."/>
            <person name="Glavina del Rio T."/>
            <person name="Hammon N."/>
            <person name="Israni S."/>
            <person name="Dalin E."/>
            <person name="Tice H."/>
            <person name="Pitluck S."/>
            <person name="Brettin T."/>
            <person name="Bruce D."/>
            <person name="Han C."/>
            <person name="Tapia R."/>
            <person name="Gilna P."/>
            <person name="Kiss H."/>
            <person name="Schmutz J."/>
            <person name="Larimer F."/>
            <person name="Land M."/>
            <person name="Hauser L."/>
            <person name="Kyrpides N."/>
            <person name="Lykidis A."/>
            <person name="Richardson P."/>
        </authorList>
    </citation>
    <scope>NUCLEOTIDE SEQUENCE [LARGE SCALE GENOMIC DNA]</scope>
    <source>
        <strain evidence="3">OS217 / ATCC BAA-1090 / DSM 15013</strain>
    </source>
</reference>
<dbReference type="Proteomes" id="UP000001982">
    <property type="component" value="Chromosome"/>
</dbReference>
<protein>
    <recommendedName>
        <fullName evidence="4">Lipoprotein</fullName>
    </recommendedName>
</protein>
<dbReference type="KEGG" id="sdn:Sden_0282"/>
<dbReference type="AlphaFoldDB" id="Q12SJ8"/>
<name>Q12SJ8_SHEDO</name>
<sequence>MRQVVQNVRLSKALLALCLGVILASSLTACTQAPKWTLFFTPLQNVTANASANTLVVADIQGYYQTEAQCLHKMQGLMKLAQMQPQSPAGVYRCANECRVEPDNSLRCQQVITSESSN</sequence>
<evidence type="ECO:0000313" key="2">
    <source>
        <dbReference type="EMBL" id="ABE53578.1"/>
    </source>
</evidence>
<dbReference type="PROSITE" id="PS51257">
    <property type="entry name" value="PROKAR_LIPOPROTEIN"/>
    <property type="match status" value="1"/>
</dbReference>
<dbReference type="OrthoDB" id="6272373at2"/>
<dbReference type="eggNOG" id="ENOG5033C2S">
    <property type="taxonomic scope" value="Bacteria"/>
</dbReference>
<evidence type="ECO:0000256" key="1">
    <source>
        <dbReference type="SAM" id="SignalP"/>
    </source>
</evidence>
<evidence type="ECO:0000313" key="3">
    <source>
        <dbReference type="Proteomes" id="UP000001982"/>
    </source>
</evidence>
<dbReference type="HOGENOM" id="CLU_169030_0_0_6"/>
<dbReference type="RefSeq" id="WP_011494745.1">
    <property type="nucleotide sequence ID" value="NC_007954.1"/>
</dbReference>
<dbReference type="EMBL" id="CP000302">
    <property type="protein sequence ID" value="ABE53578.1"/>
    <property type="molecule type" value="Genomic_DNA"/>
</dbReference>
<feature type="signal peptide" evidence="1">
    <location>
        <begin position="1"/>
        <end position="29"/>
    </location>
</feature>
<gene>
    <name evidence="2" type="ordered locus">Sden_0282</name>
</gene>
<accession>Q12SJ8</accession>
<evidence type="ECO:0008006" key="4">
    <source>
        <dbReference type="Google" id="ProtNLM"/>
    </source>
</evidence>
<keyword evidence="3" id="KW-1185">Reference proteome</keyword>
<proteinExistence type="predicted"/>